<keyword evidence="4" id="KW-0812">Transmembrane</keyword>
<feature type="region of interest" description="Disordered" evidence="10">
    <location>
        <begin position="541"/>
        <end position="591"/>
    </location>
</feature>
<name>A0ABW8YQY7_9SPHN</name>
<proteinExistence type="inferred from homology"/>
<organism evidence="13 14">
    <name type="scientific">Sphingomonas plantiphila</name>
    <dbReference type="NCBI Taxonomy" id="3163295"/>
    <lineage>
        <taxon>Bacteria</taxon>
        <taxon>Pseudomonadati</taxon>
        <taxon>Pseudomonadota</taxon>
        <taxon>Alphaproteobacteria</taxon>
        <taxon>Sphingomonadales</taxon>
        <taxon>Sphingomonadaceae</taxon>
        <taxon>Sphingomonas</taxon>
    </lineage>
</organism>
<sequence>MTNFALSGDAARRAAERQETNMAVARDVLSRYGNRFSVDGDRLLLDGRALNGFNDPVDRVKKLVGGTATIFLGDTRIATNVVKEDGSRAVGTKLAPGPVFDAVLRDGKPYRGQADILGKSYYTAYDPIRDASGKVIGVLYVGIPAEEVAGNASGLIRMLEELGIAALLVGCAIQFFISRRLFAPITEMVATMRRLADGDTKSTIVGGERSDEIGEMARALTVLQEASAARAVAEAEIARNRETLDSVVRALGDGLKRVAEGKLTHGIDAEFDPQYAALRADFNATVAALQELVGAVVESTVAITSGTVEISSATDDLARRSESNAASIEQTTAAITQINTRLEAMALAARDVVARAEEAGTVVEEGRNTAEHAVATMGRVSDSARGIDGVIEGLDKIAFQTRVLAMNAAVEAGRAGEAGRGFAVVADLVSALAMRAEEEAKRAREQLTLTQDEVAVAVEAVRSVDGALARIVETVGSVNGLVATMAADNGSQSAAMTEIAAAVGTMDQSTQQNAAMIEETSAAARGLLAQVNALSEQAARFDAGPRKTLSTSAASPALSNATSASAASARPLQQPPARPKPTRAKAASAPAPLVRPTLPIVVNGSGTGLATAAAMDDWDEF</sequence>
<comment type="subcellular location">
    <subcellularLocation>
        <location evidence="1">Cell membrane</location>
        <topology evidence="1">Multi-pass membrane protein</topology>
    </subcellularLocation>
</comment>
<comment type="similarity">
    <text evidence="7">Belongs to the methyl-accepting chemotaxis (MCP) protein family.</text>
</comment>
<feature type="coiled-coil region" evidence="9">
    <location>
        <begin position="426"/>
        <end position="453"/>
    </location>
</feature>
<dbReference type="Gene3D" id="6.10.340.10">
    <property type="match status" value="1"/>
</dbReference>
<dbReference type="RefSeq" id="WP_408080410.1">
    <property type="nucleotide sequence ID" value="NZ_JBELQC010000003.1"/>
</dbReference>
<dbReference type="SUPFAM" id="SSF58104">
    <property type="entry name" value="Methyl-accepting chemotaxis protein (MCP) signaling domain"/>
    <property type="match status" value="1"/>
</dbReference>
<dbReference type="SMART" id="SM00283">
    <property type="entry name" value="MA"/>
    <property type="match status" value="1"/>
</dbReference>
<dbReference type="CDD" id="cd06225">
    <property type="entry name" value="HAMP"/>
    <property type="match status" value="1"/>
</dbReference>
<dbReference type="Pfam" id="PF00672">
    <property type="entry name" value="HAMP"/>
    <property type="match status" value="1"/>
</dbReference>
<dbReference type="SUPFAM" id="SSF158472">
    <property type="entry name" value="HAMP domain-like"/>
    <property type="match status" value="1"/>
</dbReference>
<feature type="domain" description="Methyl-accepting transducer" evidence="11">
    <location>
        <begin position="299"/>
        <end position="528"/>
    </location>
</feature>
<dbReference type="SUPFAM" id="SSF103190">
    <property type="entry name" value="Sensory domain-like"/>
    <property type="match status" value="1"/>
</dbReference>
<dbReference type="Pfam" id="PF00015">
    <property type="entry name" value="MCPsignal"/>
    <property type="match status" value="1"/>
</dbReference>
<dbReference type="InterPro" id="IPR033463">
    <property type="entry name" value="sCache_3"/>
</dbReference>
<feature type="domain" description="HAMP" evidence="12">
    <location>
        <begin position="242"/>
        <end position="294"/>
    </location>
</feature>
<evidence type="ECO:0000256" key="5">
    <source>
        <dbReference type="ARBA" id="ARBA00022989"/>
    </source>
</evidence>
<dbReference type="Pfam" id="PF17202">
    <property type="entry name" value="sCache_3_3"/>
    <property type="match status" value="1"/>
</dbReference>
<dbReference type="PANTHER" id="PTHR43531">
    <property type="entry name" value="PROTEIN ICFG"/>
    <property type="match status" value="1"/>
</dbReference>
<keyword evidence="8" id="KW-0807">Transducer</keyword>
<keyword evidence="9" id="KW-0175">Coiled coil</keyword>
<evidence type="ECO:0000259" key="12">
    <source>
        <dbReference type="PROSITE" id="PS50885"/>
    </source>
</evidence>
<dbReference type="Gene3D" id="1.10.287.950">
    <property type="entry name" value="Methyl-accepting chemotaxis protein"/>
    <property type="match status" value="1"/>
</dbReference>
<feature type="compositionally biased region" description="Low complexity" evidence="10">
    <location>
        <begin position="548"/>
        <end position="569"/>
    </location>
</feature>
<evidence type="ECO:0000256" key="10">
    <source>
        <dbReference type="SAM" id="MobiDB-lite"/>
    </source>
</evidence>
<keyword evidence="3" id="KW-0145">Chemotaxis</keyword>
<keyword evidence="2" id="KW-1003">Cell membrane</keyword>
<feature type="domain" description="HAMP" evidence="12">
    <location>
        <begin position="179"/>
        <end position="232"/>
    </location>
</feature>
<dbReference type="SMART" id="SM00304">
    <property type="entry name" value="HAMP"/>
    <property type="match status" value="2"/>
</dbReference>
<dbReference type="EMBL" id="JBELQC010000003">
    <property type="protein sequence ID" value="MFL9842604.1"/>
    <property type="molecule type" value="Genomic_DNA"/>
</dbReference>
<evidence type="ECO:0000256" key="9">
    <source>
        <dbReference type="SAM" id="Coils"/>
    </source>
</evidence>
<evidence type="ECO:0000313" key="13">
    <source>
        <dbReference type="EMBL" id="MFL9842604.1"/>
    </source>
</evidence>
<keyword evidence="6" id="KW-0472">Membrane</keyword>
<dbReference type="PROSITE" id="PS50885">
    <property type="entry name" value="HAMP"/>
    <property type="match status" value="2"/>
</dbReference>
<keyword evidence="5" id="KW-1133">Transmembrane helix</keyword>
<comment type="caution">
    <text evidence="13">The sequence shown here is derived from an EMBL/GenBank/DDBJ whole genome shotgun (WGS) entry which is preliminary data.</text>
</comment>
<evidence type="ECO:0000256" key="3">
    <source>
        <dbReference type="ARBA" id="ARBA00022500"/>
    </source>
</evidence>
<dbReference type="PANTHER" id="PTHR43531:SF11">
    <property type="entry name" value="METHYL-ACCEPTING CHEMOTAXIS PROTEIN 3"/>
    <property type="match status" value="1"/>
</dbReference>
<gene>
    <name evidence="13" type="ORF">ABS767_16660</name>
</gene>
<keyword evidence="14" id="KW-1185">Reference proteome</keyword>
<evidence type="ECO:0000256" key="7">
    <source>
        <dbReference type="ARBA" id="ARBA00029447"/>
    </source>
</evidence>
<dbReference type="Proteomes" id="UP001629244">
    <property type="component" value="Unassembled WGS sequence"/>
</dbReference>
<evidence type="ECO:0000256" key="6">
    <source>
        <dbReference type="ARBA" id="ARBA00023136"/>
    </source>
</evidence>
<evidence type="ECO:0000256" key="2">
    <source>
        <dbReference type="ARBA" id="ARBA00022475"/>
    </source>
</evidence>
<evidence type="ECO:0000256" key="4">
    <source>
        <dbReference type="ARBA" id="ARBA00022692"/>
    </source>
</evidence>
<accession>A0ABW8YQY7</accession>
<dbReference type="InterPro" id="IPR051310">
    <property type="entry name" value="MCP_chemotaxis"/>
</dbReference>
<evidence type="ECO:0000256" key="8">
    <source>
        <dbReference type="PROSITE-ProRule" id="PRU00284"/>
    </source>
</evidence>
<reference evidence="13 14" key="1">
    <citation type="submission" date="2024-06" db="EMBL/GenBank/DDBJ databases">
        <authorList>
            <person name="Kaempfer P."/>
            <person name="Viver T."/>
        </authorList>
    </citation>
    <scope>NUCLEOTIDE SEQUENCE [LARGE SCALE GENOMIC DNA]</scope>
    <source>
        <strain evidence="13 14">ST-64</strain>
    </source>
</reference>
<evidence type="ECO:0000256" key="1">
    <source>
        <dbReference type="ARBA" id="ARBA00004651"/>
    </source>
</evidence>
<dbReference type="InterPro" id="IPR029151">
    <property type="entry name" value="Sensor-like_sf"/>
</dbReference>
<evidence type="ECO:0000313" key="14">
    <source>
        <dbReference type="Proteomes" id="UP001629244"/>
    </source>
</evidence>
<dbReference type="InterPro" id="IPR004089">
    <property type="entry name" value="MCPsignal_dom"/>
</dbReference>
<evidence type="ECO:0000259" key="11">
    <source>
        <dbReference type="PROSITE" id="PS50111"/>
    </source>
</evidence>
<dbReference type="PROSITE" id="PS50111">
    <property type="entry name" value="CHEMOTAXIS_TRANSDUC_2"/>
    <property type="match status" value="1"/>
</dbReference>
<dbReference type="InterPro" id="IPR003660">
    <property type="entry name" value="HAMP_dom"/>
</dbReference>
<protein>
    <submittedName>
        <fullName evidence="13">Methyl-accepting chemotaxis protein</fullName>
    </submittedName>
</protein>